<dbReference type="SUPFAM" id="SSF52374">
    <property type="entry name" value="Nucleotidylyl transferase"/>
    <property type="match status" value="1"/>
</dbReference>
<gene>
    <name evidence="1" type="ORF">E1I18_00405</name>
</gene>
<reference evidence="1 2" key="1">
    <citation type="submission" date="2019-03" db="EMBL/GenBank/DDBJ databases">
        <title>Characterization of a novel Mycoplasma cynos real-time PCR assay.</title>
        <authorList>
            <person name="Tallmadge R.L."/>
            <person name="Mitchell P.K."/>
            <person name="Goodman L."/>
        </authorList>
    </citation>
    <scope>NUCLEOTIDE SEQUENCE [LARGE SCALE GENOMIC DNA]</scope>
    <source>
        <strain evidence="1 2">1642</strain>
    </source>
</reference>
<organism evidence="1 2">
    <name type="scientific">Mycoplasmopsis mucosicanis</name>
    <dbReference type="NCBI Taxonomy" id="458208"/>
    <lineage>
        <taxon>Bacteria</taxon>
        <taxon>Bacillati</taxon>
        <taxon>Mycoplasmatota</taxon>
        <taxon>Mycoplasmoidales</taxon>
        <taxon>Metamycoplasmataceae</taxon>
        <taxon>Mycoplasmopsis</taxon>
    </lineage>
</organism>
<keyword evidence="2" id="KW-1185">Reference proteome</keyword>
<dbReference type="Gene3D" id="3.40.50.620">
    <property type="entry name" value="HUPs"/>
    <property type="match status" value="1"/>
</dbReference>
<dbReference type="PANTHER" id="PTHR37825:SF1">
    <property type="entry name" value="TRNA(MET) CYTIDINE ACETATE LIGASE"/>
    <property type="match status" value="1"/>
</dbReference>
<dbReference type="InterPro" id="IPR014729">
    <property type="entry name" value="Rossmann-like_a/b/a_fold"/>
</dbReference>
<dbReference type="Pfam" id="PF05636">
    <property type="entry name" value="HIGH_NTase1"/>
    <property type="match status" value="1"/>
</dbReference>
<dbReference type="AlphaFoldDB" id="A0A507SY94"/>
<dbReference type="PANTHER" id="PTHR37825">
    <property type="entry name" value="TRNA(MET) CYTIDINE ACETATE LIGASE"/>
    <property type="match status" value="1"/>
</dbReference>
<name>A0A507SY94_9BACT</name>
<dbReference type="NCBIfam" id="NF010192">
    <property type="entry name" value="PRK13671.1"/>
    <property type="match status" value="1"/>
</dbReference>
<protein>
    <submittedName>
        <fullName evidence="1">Nucleotidyltransferase</fullName>
    </submittedName>
</protein>
<accession>A0A507SY94</accession>
<evidence type="ECO:0000313" key="2">
    <source>
        <dbReference type="Proteomes" id="UP000320801"/>
    </source>
</evidence>
<dbReference type="Proteomes" id="UP000320801">
    <property type="component" value="Unassembled WGS sequence"/>
</dbReference>
<dbReference type="OrthoDB" id="9769796at2"/>
<comment type="caution">
    <text evidence="1">The sequence shown here is derived from an EMBL/GenBank/DDBJ whole genome shotgun (WGS) entry which is preliminary data.</text>
</comment>
<dbReference type="GO" id="GO:0016740">
    <property type="term" value="F:transferase activity"/>
    <property type="evidence" value="ECO:0007669"/>
    <property type="project" value="UniProtKB-KW"/>
</dbReference>
<dbReference type="RefSeq" id="WP_141483634.1">
    <property type="nucleotide sequence ID" value="NZ_SMDN01000001.1"/>
</dbReference>
<keyword evidence="1" id="KW-0808">Transferase</keyword>
<dbReference type="EMBL" id="SMDN01000001">
    <property type="protein sequence ID" value="TQC54222.1"/>
    <property type="molecule type" value="Genomic_DNA"/>
</dbReference>
<evidence type="ECO:0000313" key="1">
    <source>
        <dbReference type="EMBL" id="TQC54222.1"/>
    </source>
</evidence>
<proteinExistence type="predicted"/>
<dbReference type="InterPro" id="IPR008513">
    <property type="entry name" value="tRNA(Met)_cyd_acetate_ligase"/>
</dbReference>
<sequence>MAIGIIVEYNPFHNGHIRQLNWIKQKWPNEKIVVAMSDKFSQRGELCIDTFAHRKKIAKKYGVNKVIKLKFEQSVQAAHIFAHNAVIALHKAKIDKLVFGSESNNVEQMKQIAKYLIQHEEEFNELIRKFIKIDKLGYPKAFAIALEQLTGQSYSLPNDILGFEYVKTIVKNNLNIEVYTIERNISFHADEPIDSYASASHLRNMLRHNLDISQYSPSVIKKPLFIENLYEKFKKILRNTAIRKIKKIPLISEGIENLLLKNIHHKTYDEFVLACVSKRYTSARIKRIMAWILAKKWR</sequence>